<keyword evidence="12" id="KW-1185">Reference proteome</keyword>
<dbReference type="GO" id="GO:0051539">
    <property type="term" value="F:4 iron, 4 sulfur cluster binding"/>
    <property type="evidence" value="ECO:0007669"/>
    <property type="project" value="UniProtKB-UniRule"/>
</dbReference>
<dbReference type="CDD" id="cd01335">
    <property type="entry name" value="Radical_SAM"/>
    <property type="match status" value="1"/>
</dbReference>
<evidence type="ECO:0000259" key="10">
    <source>
        <dbReference type="PROSITE" id="PS51918"/>
    </source>
</evidence>
<evidence type="ECO:0000313" key="12">
    <source>
        <dbReference type="Proteomes" id="UP000070134"/>
    </source>
</evidence>
<dbReference type="PANTHER" id="PTHR13932">
    <property type="entry name" value="COPROPORPHYRINIGEN III OXIDASE"/>
    <property type="match status" value="1"/>
</dbReference>
<dbReference type="Pfam" id="PF04055">
    <property type="entry name" value="Radical_SAM"/>
    <property type="match status" value="1"/>
</dbReference>
<sequence length="416" mass="43624">MPSSLPLGDPAPADGALPPQAAVAAGERGFSLYAHIPFCAVRCGYCDFNTYTAIELGGGASQANYAATAVSEVRFAAAALDASGVPRRRLSTVFFGGGTPTLLSAQDLTAILSAAVAEWGLEPGAEVTTEANPDSVTPASLQALAEAGFTRVSFGLQSAVPHVLKVLDRTHTPSRVPEAVRWARDAGLDVSLDLIYGTPGESRDDWRASLDAALACEPDHVSAYALIVEDGTKLAAQIRRGEVPEVDDDDHAEKYELADAVLGSAGFHWYEVSNWARGAAGPGPQSARFECRHNLAYWNGGDWWGIGPGAHSHVGGVRWWNVKHPTAYAGRLSQGVSPAAARETLDDGTRRVERVLLKVRLASGLPTSDLDAGGRAAVAGLIADGLVDGPTALRGRLVLTLRGRLLADAVVRALLP</sequence>
<organism evidence="11 12">
    <name type="scientific">Sinomonas atrocyanea</name>
    <dbReference type="NCBI Taxonomy" id="37927"/>
    <lineage>
        <taxon>Bacteria</taxon>
        <taxon>Bacillati</taxon>
        <taxon>Actinomycetota</taxon>
        <taxon>Actinomycetes</taxon>
        <taxon>Micrococcales</taxon>
        <taxon>Micrococcaceae</taxon>
        <taxon>Sinomonas</taxon>
    </lineage>
</organism>
<dbReference type="InterPro" id="IPR034505">
    <property type="entry name" value="Coproporphyrinogen-III_oxidase"/>
</dbReference>
<evidence type="ECO:0000256" key="9">
    <source>
        <dbReference type="RuleBase" id="RU364116"/>
    </source>
</evidence>
<keyword evidence="6 9" id="KW-0408">Iron</keyword>
<comment type="similarity">
    <text evidence="1">Belongs to the anaerobic coproporphyrinogen-III oxidase family. HemW subfamily.</text>
</comment>
<dbReference type="GO" id="GO:0005737">
    <property type="term" value="C:cytoplasm"/>
    <property type="evidence" value="ECO:0007669"/>
    <property type="project" value="UniProtKB-SubCell"/>
</dbReference>
<dbReference type="SFLD" id="SFLDF00562">
    <property type="entry name" value="HemN-like__clustered_with_heat"/>
    <property type="match status" value="1"/>
</dbReference>
<dbReference type="GO" id="GO:0046872">
    <property type="term" value="F:metal ion binding"/>
    <property type="evidence" value="ECO:0007669"/>
    <property type="project" value="UniProtKB-UniRule"/>
</dbReference>
<evidence type="ECO:0000256" key="7">
    <source>
        <dbReference type="ARBA" id="ARBA00023014"/>
    </source>
</evidence>
<comment type="subcellular location">
    <subcellularLocation>
        <location evidence="9">Cytoplasm</location>
    </subcellularLocation>
</comment>
<dbReference type="Proteomes" id="UP000070134">
    <property type="component" value="Chromosome"/>
</dbReference>
<dbReference type="GO" id="GO:0004109">
    <property type="term" value="F:coproporphyrinogen oxidase activity"/>
    <property type="evidence" value="ECO:0007669"/>
    <property type="project" value="InterPro"/>
</dbReference>
<dbReference type="SUPFAM" id="SSF102114">
    <property type="entry name" value="Radical SAM enzymes"/>
    <property type="match status" value="1"/>
</dbReference>
<dbReference type="SFLD" id="SFLDS00029">
    <property type="entry name" value="Radical_SAM"/>
    <property type="match status" value="1"/>
</dbReference>
<name>A0A127A0B5_9MICC</name>
<dbReference type="AlphaFoldDB" id="A0A127A0B5"/>
<dbReference type="Gene3D" id="3.20.20.70">
    <property type="entry name" value="Aldolase class I"/>
    <property type="match status" value="1"/>
</dbReference>
<dbReference type="OrthoDB" id="9808022at2"/>
<evidence type="ECO:0000256" key="5">
    <source>
        <dbReference type="ARBA" id="ARBA00022723"/>
    </source>
</evidence>
<evidence type="ECO:0000256" key="8">
    <source>
        <dbReference type="ARBA" id="ARBA00023186"/>
    </source>
</evidence>
<dbReference type="STRING" id="37927.SA2016_2103"/>
<keyword evidence="8 9" id="KW-0143">Chaperone</keyword>
<gene>
    <name evidence="11" type="ORF">SA2016_2103</name>
</gene>
<dbReference type="SFLD" id="SFLDG01065">
    <property type="entry name" value="anaerobic_coproporphyrinogen-I"/>
    <property type="match status" value="1"/>
</dbReference>
<feature type="domain" description="Radical SAM core" evidence="10">
    <location>
        <begin position="24"/>
        <end position="268"/>
    </location>
</feature>
<evidence type="ECO:0000256" key="2">
    <source>
        <dbReference type="ARBA" id="ARBA00017228"/>
    </source>
</evidence>
<keyword evidence="4 9" id="KW-0949">S-adenosyl-L-methionine</keyword>
<evidence type="ECO:0000256" key="6">
    <source>
        <dbReference type="ARBA" id="ARBA00023004"/>
    </source>
</evidence>
<evidence type="ECO:0000256" key="3">
    <source>
        <dbReference type="ARBA" id="ARBA00022617"/>
    </source>
</evidence>
<keyword evidence="5 9" id="KW-0479">Metal-binding</keyword>
<evidence type="ECO:0000256" key="4">
    <source>
        <dbReference type="ARBA" id="ARBA00022691"/>
    </source>
</evidence>
<evidence type="ECO:0000313" key="11">
    <source>
        <dbReference type="EMBL" id="AMM32773.1"/>
    </source>
</evidence>
<dbReference type="PATRIC" id="fig|37927.3.peg.2157"/>
<evidence type="ECO:0000256" key="1">
    <source>
        <dbReference type="ARBA" id="ARBA00006100"/>
    </source>
</evidence>
<dbReference type="InterPro" id="IPR007197">
    <property type="entry name" value="rSAM"/>
</dbReference>
<dbReference type="SMART" id="SM00729">
    <property type="entry name" value="Elp3"/>
    <property type="match status" value="1"/>
</dbReference>
<dbReference type="NCBIfam" id="TIGR00539">
    <property type="entry name" value="hemN_rel"/>
    <property type="match status" value="1"/>
</dbReference>
<dbReference type="InterPro" id="IPR058240">
    <property type="entry name" value="rSAM_sf"/>
</dbReference>
<dbReference type="InterPro" id="IPR006638">
    <property type="entry name" value="Elp3/MiaA/NifB-like_rSAM"/>
</dbReference>
<dbReference type="PROSITE" id="PS51918">
    <property type="entry name" value="RADICAL_SAM"/>
    <property type="match status" value="1"/>
</dbReference>
<dbReference type="InterPro" id="IPR004559">
    <property type="entry name" value="HemW-like"/>
</dbReference>
<keyword evidence="3 9" id="KW-0349">Heme</keyword>
<dbReference type="InterPro" id="IPR013785">
    <property type="entry name" value="Aldolase_TIM"/>
</dbReference>
<dbReference type="EMBL" id="CP014518">
    <property type="protein sequence ID" value="AMM32773.1"/>
    <property type="molecule type" value="Genomic_DNA"/>
</dbReference>
<dbReference type="RefSeq" id="WP_066497845.1">
    <property type="nucleotide sequence ID" value="NZ_BJMO01000090.1"/>
</dbReference>
<dbReference type="SFLD" id="SFLDG01082">
    <property type="entry name" value="B12-binding_domain_containing"/>
    <property type="match status" value="1"/>
</dbReference>
<protein>
    <recommendedName>
        <fullName evidence="2 9">Heme chaperone HemW</fullName>
    </recommendedName>
</protein>
<keyword evidence="9" id="KW-0963">Cytoplasm</keyword>
<dbReference type="PANTHER" id="PTHR13932:SF5">
    <property type="entry name" value="RADICAL S-ADENOSYL METHIONINE DOMAIN-CONTAINING PROTEIN 1, MITOCHONDRIAL"/>
    <property type="match status" value="1"/>
</dbReference>
<reference evidence="11 12" key="1">
    <citation type="submission" date="2016-02" db="EMBL/GenBank/DDBJ databases">
        <title>Complete genome of Sinomonas atrocyanea KCTC 3377.</title>
        <authorList>
            <person name="Kim K.M."/>
        </authorList>
    </citation>
    <scope>NUCLEOTIDE SEQUENCE [LARGE SCALE GENOMIC DNA]</scope>
    <source>
        <strain evidence="11 12">KCTC 3377</strain>
    </source>
</reference>
<dbReference type="KEGG" id="satk:SA2016_2103"/>
<keyword evidence="7 9" id="KW-0411">Iron-sulfur</keyword>
<accession>A0A127A0B5</accession>
<dbReference type="GO" id="GO:0006779">
    <property type="term" value="P:porphyrin-containing compound biosynthetic process"/>
    <property type="evidence" value="ECO:0007669"/>
    <property type="project" value="InterPro"/>
</dbReference>
<keyword evidence="9" id="KW-0004">4Fe-4S</keyword>
<comment type="function">
    <text evidence="9">Probably acts as a heme chaperone, transferring heme to an unknown acceptor. Binds one molecule of heme per monomer, possibly covalently. Binds 1 [4Fe-4S] cluster. The cluster is coordinated with 3 cysteines and an exchangeable S-adenosyl-L-methionine.</text>
</comment>
<proteinExistence type="inferred from homology"/>